<evidence type="ECO:0000313" key="8">
    <source>
        <dbReference type="EMBL" id="QED36338.1"/>
    </source>
</evidence>
<dbReference type="InterPro" id="IPR027417">
    <property type="entry name" value="P-loop_NTPase"/>
</dbReference>
<feature type="binding site" evidence="7">
    <location>
        <position position="120"/>
    </location>
    <ligand>
        <name>ATP</name>
        <dbReference type="ChEBI" id="CHEBI:30616"/>
    </ligand>
</feature>
<dbReference type="Proteomes" id="UP000321954">
    <property type="component" value="Chromosome"/>
</dbReference>
<dbReference type="GO" id="GO:0004765">
    <property type="term" value="F:shikimate kinase activity"/>
    <property type="evidence" value="ECO:0007669"/>
    <property type="project" value="UniProtKB-UniRule"/>
</dbReference>
<keyword evidence="2 7" id="KW-0808">Transferase</keyword>
<organism evidence="8 9">
    <name type="scientific">Antarcticibacterium arcticum</name>
    <dbReference type="NCBI Taxonomy" id="2585771"/>
    <lineage>
        <taxon>Bacteria</taxon>
        <taxon>Pseudomonadati</taxon>
        <taxon>Bacteroidota</taxon>
        <taxon>Flavobacteriia</taxon>
        <taxon>Flavobacteriales</taxon>
        <taxon>Flavobacteriaceae</taxon>
        <taxon>Antarcticibacterium</taxon>
    </lineage>
</organism>
<dbReference type="UniPathway" id="UPA00053">
    <property type="reaction ID" value="UER00088"/>
</dbReference>
<evidence type="ECO:0000256" key="2">
    <source>
        <dbReference type="ARBA" id="ARBA00022679"/>
    </source>
</evidence>
<comment type="caution">
    <text evidence="7">Lacks conserved residue(s) required for the propagation of feature annotation.</text>
</comment>
<dbReference type="GO" id="GO:0000287">
    <property type="term" value="F:magnesium ion binding"/>
    <property type="evidence" value="ECO:0007669"/>
    <property type="project" value="UniProtKB-UniRule"/>
</dbReference>
<dbReference type="HAMAP" id="MF_00109">
    <property type="entry name" value="Shikimate_kinase"/>
    <property type="match status" value="1"/>
</dbReference>
<dbReference type="Pfam" id="PF01202">
    <property type="entry name" value="SKI"/>
    <property type="match status" value="1"/>
</dbReference>
<dbReference type="Gene3D" id="3.40.50.300">
    <property type="entry name" value="P-loop containing nucleotide triphosphate hydrolases"/>
    <property type="match status" value="1"/>
</dbReference>
<dbReference type="OrthoDB" id="9800332at2"/>
<dbReference type="EMBL" id="CP042476">
    <property type="protein sequence ID" value="QED36338.1"/>
    <property type="molecule type" value="Genomic_DNA"/>
</dbReference>
<comment type="subcellular location">
    <subcellularLocation>
        <location evidence="7">Cytoplasm</location>
    </subcellularLocation>
</comment>
<dbReference type="GO" id="GO:0009073">
    <property type="term" value="P:aromatic amino acid family biosynthetic process"/>
    <property type="evidence" value="ECO:0007669"/>
    <property type="project" value="UniProtKB-KW"/>
</dbReference>
<keyword evidence="7" id="KW-0963">Cytoplasm</keyword>
<feature type="binding site" evidence="7">
    <location>
        <position position="32"/>
    </location>
    <ligand>
        <name>substrate</name>
    </ligand>
</feature>
<sequence>MKIFLAGYMGSGKSLVGKHLSNLLSYQFIDLDDQIALMQGKSIPEIFDLRGELFFRKLETKVLKETLEDPNPLIISLGGGTPCYGNNLEIIKNDRDSRIIYLKASIGLLTERLYTEKEMRPVISHLVKKEDLEDFIRKHLFERSHYYLQAHQIINVEGKNPDAIAAEVVENLP</sequence>
<dbReference type="InterPro" id="IPR031322">
    <property type="entry name" value="Shikimate/glucono_kinase"/>
</dbReference>
<comment type="similarity">
    <text evidence="7">Belongs to the shikimate kinase family.</text>
</comment>
<comment type="pathway">
    <text evidence="7">Metabolic intermediate biosynthesis; chorismate biosynthesis; chorismate from D-erythrose 4-phosphate and phosphoenolpyruvate: step 5/7.</text>
</comment>
<proteinExistence type="inferred from homology"/>
<dbReference type="RefSeq" id="WP_146830047.1">
    <property type="nucleotide sequence ID" value="NZ_CP042476.1"/>
</dbReference>
<keyword evidence="7" id="KW-0460">Magnesium</keyword>
<dbReference type="SUPFAM" id="SSF52540">
    <property type="entry name" value="P-loop containing nucleoside triphosphate hydrolases"/>
    <property type="match status" value="1"/>
</dbReference>
<keyword evidence="3 7" id="KW-0547">Nucleotide-binding</keyword>
<evidence type="ECO:0000256" key="7">
    <source>
        <dbReference type="HAMAP-Rule" id="MF_00109"/>
    </source>
</evidence>
<comment type="catalytic activity">
    <reaction evidence="7">
        <text>shikimate + ATP = 3-phosphoshikimate + ADP + H(+)</text>
        <dbReference type="Rhea" id="RHEA:13121"/>
        <dbReference type="ChEBI" id="CHEBI:15378"/>
        <dbReference type="ChEBI" id="CHEBI:30616"/>
        <dbReference type="ChEBI" id="CHEBI:36208"/>
        <dbReference type="ChEBI" id="CHEBI:145989"/>
        <dbReference type="ChEBI" id="CHEBI:456216"/>
        <dbReference type="EC" id="2.7.1.71"/>
    </reaction>
</comment>
<dbReference type="EC" id="2.7.1.71" evidence="7"/>
<keyword evidence="5 7" id="KW-0067">ATP-binding</keyword>
<protein>
    <recommendedName>
        <fullName evidence="7">Shikimate kinase</fullName>
        <shortName evidence="7">SK</shortName>
        <ecNumber evidence="7">2.7.1.71</ecNumber>
    </recommendedName>
</protein>
<dbReference type="PANTHER" id="PTHR21087">
    <property type="entry name" value="SHIKIMATE KINASE"/>
    <property type="match status" value="1"/>
</dbReference>
<dbReference type="PRINTS" id="PR01100">
    <property type="entry name" value="SHIKIMTKNASE"/>
</dbReference>
<keyword evidence="7" id="KW-0479">Metal-binding</keyword>
<feature type="binding site" evidence="7">
    <location>
        <position position="79"/>
    </location>
    <ligand>
        <name>substrate</name>
    </ligand>
</feature>
<dbReference type="GO" id="GO:0008652">
    <property type="term" value="P:amino acid biosynthetic process"/>
    <property type="evidence" value="ECO:0007669"/>
    <property type="project" value="UniProtKB-KW"/>
</dbReference>
<comment type="function">
    <text evidence="7">Catalyzes the specific phosphorylation of the 3-hydroxyl group of shikimic acid using ATP as a cosubstrate.</text>
</comment>
<dbReference type="CDD" id="cd00464">
    <property type="entry name" value="SK"/>
    <property type="match status" value="1"/>
</dbReference>
<keyword evidence="4 7" id="KW-0418">Kinase</keyword>
<evidence type="ECO:0000256" key="4">
    <source>
        <dbReference type="ARBA" id="ARBA00022777"/>
    </source>
</evidence>
<feature type="binding site" evidence="7">
    <location>
        <position position="143"/>
    </location>
    <ligand>
        <name>substrate</name>
    </ligand>
</feature>
<dbReference type="GO" id="GO:0005524">
    <property type="term" value="F:ATP binding"/>
    <property type="evidence" value="ECO:0007669"/>
    <property type="project" value="UniProtKB-UniRule"/>
</dbReference>
<dbReference type="KEGG" id="anp:FK178_00730"/>
<comment type="subunit">
    <text evidence="7">Monomer.</text>
</comment>
<keyword evidence="1 7" id="KW-0028">Amino-acid biosynthesis</keyword>
<feature type="binding site" evidence="7">
    <location>
        <position position="14"/>
    </location>
    <ligand>
        <name>Mg(2+)</name>
        <dbReference type="ChEBI" id="CHEBI:18420"/>
    </ligand>
</feature>
<dbReference type="GO" id="GO:0005829">
    <property type="term" value="C:cytosol"/>
    <property type="evidence" value="ECO:0007669"/>
    <property type="project" value="TreeGrafter"/>
</dbReference>
<evidence type="ECO:0000256" key="6">
    <source>
        <dbReference type="ARBA" id="ARBA00023141"/>
    </source>
</evidence>
<gene>
    <name evidence="7" type="primary">aroK</name>
    <name evidence="8" type="ORF">FK178_00730</name>
</gene>
<dbReference type="InterPro" id="IPR000623">
    <property type="entry name" value="Shikimate_kinase/TSH1"/>
</dbReference>
<keyword evidence="6 7" id="KW-0057">Aromatic amino acid biosynthesis</keyword>
<accession>A0A5B8YGV3</accession>
<name>A0A5B8YGV3_9FLAO</name>
<feature type="binding site" evidence="7">
    <location>
        <position position="56"/>
    </location>
    <ligand>
        <name>substrate</name>
    </ligand>
</feature>
<reference evidence="8 9" key="1">
    <citation type="submission" date="2019-08" db="EMBL/GenBank/DDBJ databases">
        <title>Antarcticibacterium arcticum sp. nov., a bacterium isolated from marine sediment of the Canadian Beaufort Sea.</title>
        <authorList>
            <person name="Lee Y.M."/>
            <person name="Baek K."/>
            <person name="Lee D.-H."/>
            <person name="Shin S.C."/>
            <person name="Jin Y.K."/>
            <person name="Park Y."/>
        </authorList>
    </citation>
    <scope>NUCLEOTIDE SEQUENCE [LARGE SCALE GENOMIC DNA]</scope>
    <source>
        <strain evidence="8 9">PAMC 28998</strain>
    </source>
</reference>
<feature type="binding site" evidence="7">
    <location>
        <begin position="10"/>
        <end position="15"/>
    </location>
    <ligand>
        <name>ATP</name>
        <dbReference type="ChEBI" id="CHEBI:30616"/>
    </ligand>
</feature>
<comment type="cofactor">
    <cofactor evidence="7">
        <name>Mg(2+)</name>
        <dbReference type="ChEBI" id="CHEBI:18420"/>
    </cofactor>
    <text evidence="7">Binds 1 Mg(2+) ion per subunit.</text>
</comment>
<evidence type="ECO:0000256" key="3">
    <source>
        <dbReference type="ARBA" id="ARBA00022741"/>
    </source>
</evidence>
<dbReference type="AlphaFoldDB" id="A0A5B8YGV3"/>
<evidence type="ECO:0000313" key="9">
    <source>
        <dbReference type="Proteomes" id="UP000321954"/>
    </source>
</evidence>
<evidence type="ECO:0000256" key="5">
    <source>
        <dbReference type="ARBA" id="ARBA00022840"/>
    </source>
</evidence>
<keyword evidence="9" id="KW-1185">Reference proteome</keyword>
<evidence type="ECO:0000256" key="1">
    <source>
        <dbReference type="ARBA" id="ARBA00022605"/>
    </source>
</evidence>
<dbReference type="GO" id="GO:0009423">
    <property type="term" value="P:chorismate biosynthetic process"/>
    <property type="evidence" value="ECO:0007669"/>
    <property type="project" value="UniProtKB-UniRule"/>
</dbReference>
<dbReference type="PANTHER" id="PTHR21087:SF16">
    <property type="entry name" value="SHIKIMATE KINASE 1, CHLOROPLASTIC"/>
    <property type="match status" value="1"/>
</dbReference>